<name>A0A4S8SLQ2_AURPU</name>
<feature type="transmembrane region" description="Helical" evidence="1">
    <location>
        <begin position="498"/>
        <end position="520"/>
    </location>
</feature>
<keyword evidence="1" id="KW-0472">Membrane</keyword>
<dbReference type="Proteomes" id="UP000304951">
    <property type="component" value="Unassembled WGS sequence"/>
</dbReference>
<protein>
    <submittedName>
        <fullName evidence="2">Uncharacterized protein</fullName>
    </submittedName>
</protein>
<keyword evidence="1" id="KW-1133">Transmembrane helix</keyword>
<organism evidence="2 3">
    <name type="scientific">Aureobasidium pullulans</name>
    <name type="common">Black yeast</name>
    <name type="synonym">Pullularia pullulans</name>
    <dbReference type="NCBI Taxonomy" id="5580"/>
    <lineage>
        <taxon>Eukaryota</taxon>
        <taxon>Fungi</taxon>
        <taxon>Dikarya</taxon>
        <taxon>Ascomycota</taxon>
        <taxon>Pezizomycotina</taxon>
        <taxon>Dothideomycetes</taxon>
        <taxon>Dothideomycetidae</taxon>
        <taxon>Dothideales</taxon>
        <taxon>Saccotheciaceae</taxon>
        <taxon>Aureobasidium</taxon>
    </lineage>
</organism>
<evidence type="ECO:0000256" key="1">
    <source>
        <dbReference type="SAM" id="Phobius"/>
    </source>
</evidence>
<dbReference type="EMBL" id="QZAF01000147">
    <property type="protein sequence ID" value="THV71581.1"/>
    <property type="molecule type" value="Genomic_DNA"/>
</dbReference>
<feature type="transmembrane region" description="Helical" evidence="1">
    <location>
        <begin position="458"/>
        <end position="478"/>
    </location>
</feature>
<accession>A0A4S8SLQ2</accession>
<sequence>MLLFSAVLLGLVFYYRISHTSSTSNTFTLSGNKGETGVFYVRLNATYLIFIASWSSSLAPILTACAVALGSYPVARKCLKVARLDQPDQLFTPYQLALTLGMTNGAGIGSLWNWLKYLYGWRSKRQTQAGALVSIAALLVSVTFLGFIVFIADTWLHVTTKTVNFVDVQPLQGSGLPSYGFALSDNCTKTNNSAPAQWQLLAATNGSCSIEYYNNGPVLNEGSRVLSVLNNASQLTTVSTFGDVTPYTYLGAPPSMVLPNQDYTATTFGALTQCRPISKECNLNPFSFVSTNFICSPTFKGDVTLAPWQMNYFLDGALTQNDTFYGVSNPYHMGWAALTNPQGGGTLVTGNGDGGGTPLDPEIVVPRAGGIAFVLACNTTIYDIEYDSVNGTITRFVTQKSNNSVANIAQLTSEFMMRMGTGDASGYPTPGYFYLAQAASLATFSSSAQQLADKMALAYSRAAMSIFTAAVVPVPALAAQSRTQTLVARVSVAPLFTLVLANLMFVILGILLTCVTVWASNDDVNDVQARLSLTGLVADRFEGSQGQQAVKDMEDLFEEYEGQSSARIGIVPSPEGGYAYGVWRPNKA</sequence>
<gene>
    <name evidence="2" type="ORF">D6D28_04326</name>
</gene>
<evidence type="ECO:0000313" key="3">
    <source>
        <dbReference type="Proteomes" id="UP000304951"/>
    </source>
</evidence>
<keyword evidence="1" id="KW-0812">Transmembrane</keyword>
<feature type="transmembrane region" description="Helical" evidence="1">
    <location>
        <begin position="47"/>
        <end position="75"/>
    </location>
</feature>
<reference evidence="2 3" key="1">
    <citation type="submission" date="2018-10" db="EMBL/GenBank/DDBJ databases">
        <title>Fifty Aureobasidium pullulans genomes reveal a recombining polyextremotolerant generalist.</title>
        <authorList>
            <person name="Gostincar C."/>
            <person name="Turk M."/>
            <person name="Zajc J."/>
            <person name="Gunde-Cimerman N."/>
        </authorList>
    </citation>
    <scope>NUCLEOTIDE SEQUENCE [LARGE SCALE GENOMIC DNA]</scope>
    <source>
        <strain evidence="2 3">EXF-11900</strain>
    </source>
</reference>
<feature type="transmembrane region" description="Helical" evidence="1">
    <location>
        <begin position="96"/>
        <end position="115"/>
    </location>
</feature>
<evidence type="ECO:0000313" key="2">
    <source>
        <dbReference type="EMBL" id="THV71581.1"/>
    </source>
</evidence>
<proteinExistence type="predicted"/>
<comment type="caution">
    <text evidence="2">The sequence shown here is derived from an EMBL/GenBank/DDBJ whole genome shotgun (WGS) entry which is preliminary data.</text>
</comment>
<dbReference type="AlphaFoldDB" id="A0A4S8SLQ2"/>
<feature type="transmembrane region" description="Helical" evidence="1">
    <location>
        <begin position="127"/>
        <end position="152"/>
    </location>
</feature>